<dbReference type="Gene3D" id="1.25.10.10">
    <property type="entry name" value="Leucine-rich Repeat Variant"/>
    <property type="match status" value="2"/>
</dbReference>
<dbReference type="InterPro" id="IPR024324">
    <property type="entry name" value="Condensin_cplx_su1_N"/>
</dbReference>
<evidence type="ECO:0000259" key="12">
    <source>
        <dbReference type="Pfam" id="PF12717"/>
    </source>
</evidence>
<dbReference type="GO" id="GO:0010032">
    <property type="term" value="P:meiotic chromosome condensation"/>
    <property type="evidence" value="ECO:0007669"/>
    <property type="project" value="TreeGrafter"/>
</dbReference>
<dbReference type="InterPro" id="IPR016024">
    <property type="entry name" value="ARM-type_fold"/>
</dbReference>
<feature type="region of interest" description="Disordered" evidence="11">
    <location>
        <begin position="1245"/>
        <end position="1302"/>
    </location>
</feature>
<dbReference type="GO" id="GO:0007076">
    <property type="term" value="P:mitotic chromosome condensation"/>
    <property type="evidence" value="ECO:0007669"/>
    <property type="project" value="InterPro"/>
</dbReference>
<dbReference type="GO" id="GO:0005634">
    <property type="term" value="C:nucleus"/>
    <property type="evidence" value="ECO:0007669"/>
    <property type="project" value="UniProtKB-SubCell"/>
</dbReference>
<sequence length="1310" mass="148089">MSDLFNLHEELVHLQENNVQIDNELDITNLSPDSVSEKLDELVEALQGDPTHIIVPETFDTTRSFIRHFDALSLETTHKFVDLLLSVFADQMRSVETDIEENAQHNFEQDKSTLLMYTFCWHWLLEMAENRWKSIKKQNDKAATLTGKPKGRTAKGKREDAGGWDWGSQKLHALQNAMKLLDLDLNRIIIALSDRESLINMINKSVSLILEDPEAVKEDAMKSCCIDILALCVTRYDRGMGQGLQTRVVDQYLREEHLADFVADWMHTLVVKYSDTTLIESVLRRCMNKEFSDKDLKVAKAFSKFLVRLSELAPKEVLKQMVHLQVHFDSESYTIRLGMIEVIGNLIHNLLALDSSESAAKSLHAYYEILQERFRDVNAYVRVKVLQVLIKLTERREDSGLTDIPLATRPLLINLTAGRLQDKASNVRKNAIKLLTKFISTSPFFVIAQDEGRLSLKWFEEKKHNLEEVIKLKFPKEELPGVADDEEKPEDGDEKTGSSEDGVPDEEDVDRSQKEDVPGDGANDEPSVEETASSTLIPGEQELRNLRGLLKYYRDGIRFIRQIEAVVPTMCELLASNTKGEVIEAMNFFVTAHRYEMECATMGVRKMVHKVWDKDTGESERLSVRDHLIKSYFALYFEPPPSRRDPAEAIADNLITLTHTMTLAELTSLEQLLSLMVASNMVDESVLPVLWGVFASKKQAAQRRRGAIIILGMLGKAKKEVIAENLEILLRVGLGEFAKRDLLLARYSCVALQQLGTVRRQKGSLSPGYTRLPANHPIFMRLRDLMIEPAGSLEWFGFAEQAINAIYLLSEHPDITCGDVVKNIASSVLNLPKSVDSDVDQVAAQLSETLHIDDKGEDAAMESQKDDALIDSCDPLDLSKLCFVVGHVAIKQIVHLEAVEAEWKRRKHAEEAIKTPRKQGGDELDQVTGTAEDEFTEAIAHIRERELLFGDRSLLGSFGPLIAYICLHNAAFNHPILQIMAVLALCKFMCVSSDFCDAHLQLLFTILEKAEDPIIRSNTVIGLGDMTVCFNSLIDQNISYLYNRLNDKDLNVKKNTLMVLTFLILNGMVKVKGQISEMAKCLQDEDQRISDLAKLFFTELSTKDNAVYNNLPDIISNLSHPETGVAEDTFKDIMKFLLDFIKKDKQTENIVEKLCLRFRNADGPRQWRDISFCLSLLSFASDKSVKKLVEHLPHFQDKLHEPVLYKHFQDILGKAKKVAKPETKTLIEDFEVKLQELHEKCVENEQAVSAASQEQQKANKGGKVKREPDMDGVSDALDALSLEANAPNRKRRQNNAAIDDDVDINDLFDA</sequence>
<dbReference type="Proteomes" id="UP000053201">
    <property type="component" value="Unassembled WGS sequence"/>
</dbReference>
<dbReference type="VEuPathDB" id="FungiDB:SPPG_06606"/>
<keyword evidence="15" id="KW-1185">Reference proteome</keyword>
<comment type="subcellular location">
    <subcellularLocation>
        <location evidence="2">Chromosome</location>
    </subcellularLocation>
    <subcellularLocation>
        <location evidence="1">Nucleus</location>
    </subcellularLocation>
</comment>
<dbReference type="InterPro" id="IPR011989">
    <property type="entry name" value="ARM-like"/>
</dbReference>
<gene>
    <name evidence="14" type="ORF">SPPG_06606</name>
</gene>
<evidence type="ECO:0000256" key="1">
    <source>
        <dbReference type="ARBA" id="ARBA00004123"/>
    </source>
</evidence>
<proteinExistence type="inferred from homology"/>
<evidence type="ECO:0000256" key="8">
    <source>
        <dbReference type="ARBA" id="ARBA00023242"/>
    </source>
</evidence>
<name>A0A0L0H9H9_SPIPD</name>
<evidence type="ECO:0000256" key="5">
    <source>
        <dbReference type="ARBA" id="ARBA00022618"/>
    </source>
</evidence>
<evidence type="ECO:0000256" key="3">
    <source>
        <dbReference type="ARBA" id="ARBA00009606"/>
    </source>
</evidence>
<feature type="compositionally biased region" description="Low complexity" evidence="11">
    <location>
        <begin position="1245"/>
        <end position="1258"/>
    </location>
</feature>
<feature type="region of interest" description="Disordered" evidence="11">
    <location>
        <begin position="139"/>
        <end position="161"/>
    </location>
</feature>
<evidence type="ECO:0000256" key="4">
    <source>
        <dbReference type="ARBA" id="ARBA00022454"/>
    </source>
</evidence>
<feature type="region of interest" description="Disordered" evidence="11">
    <location>
        <begin position="478"/>
        <end position="536"/>
    </location>
</feature>
<evidence type="ECO:0000256" key="9">
    <source>
        <dbReference type="ARBA" id="ARBA00023306"/>
    </source>
</evidence>
<dbReference type="Pfam" id="PF12717">
    <property type="entry name" value="Cnd1"/>
    <property type="match status" value="1"/>
</dbReference>
<dbReference type="InParanoid" id="A0A0L0H9H9"/>
<evidence type="ECO:0000259" key="13">
    <source>
        <dbReference type="Pfam" id="PF12922"/>
    </source>
</evidence>
<evidence type="ECO:0000256" key="6">
    <source>
        <dbReference type="ARBA" id="ARBA00022776"/>
    </source>
</evidence>
<keyword evidence="8" id="KW-0539">Nucleus</keyword>
<evidence type="ECO:0000256" key="10">
    <source>
        <dbReference type="PIRNR" id="PIRNR017127"/>
    </source>
</evidence>
<dbReference type="eggNOG" id="KOG0414">
    <property type="taxonomic scope" value="Eukaryota"/>
</dbReference>
<feature type="domain" description="Condensin complex subunit 1 C-terminal" evidence="12">
    <location>
        <begin position="1014"/>
        <end position="1175"/>
    </location>
</feature>
<dbReference type="GeneID" id="27689897"/>
<evidence type="ECO:0000313" key="14">
    <source>
        <dbReference type="EMBL" id="KNC98205.1"/>
    </source>
</evidence>
<dbReference type="GO" id="GO:0042393">
    <property type="term" value="F:histone binding"/>
    <property type="evidence" value="ECO:0007669"/>
    <property type="project" value="TreeGrafter"/>
</dbReference>
<reference evidence="14 15" key="1">
    <citation type="submission" date="2009-08" db="EMBL/GenBank/DDBJ databases">
        <title>The Genome Sequence of Spizellomyces punctatus strain DAOM BR117.</title>
        <authorList>
            <consortium name="The Broad Institute Genome Sequencing Platform"/>
            <person name="Russ C."/>
            <person name="Cuomo C."/>
            <person name="Shea T."/>
            <person name="Young S.K."/>
            <person name="Zeng Q."/>
            <person name="Koehrsen M."/>
            <person name="Haas B."/>
            <person name="Borodovsky M."/>
            <person name="Guigo R."/>
            <person name="Alvarado L."/>
            <person name="Berlin A."/>
            <person name="Bochicchio J."/>
            <person name="Borenstein D."/>
            <person name="Chapman S."/>
            <person name="Chen Z."/>
            <person name="Engels R."/>
            <person name="Freedman E."/>
            <person name="Gellesch M."/>
            <person name="Goldberg J."/>
            <person name="Griggs A."/>
            <person name="Gujja S."/>
            <person name="Heiman D."/>
            <person name="Hepburn T."/>
            <person name="Howarth C."/>
            <person name="Jen D."/>
            <person name="Larson L."/>
            <person name="Lewis B."/>
            <person name="Mehta T."/>
            <person name="Park D."/>
            <person name="Pearson M."/>
            <person name="Roberts A."/>
            <person name="Saif S."/>
            <person name="Shenoy N."/>
            <person name="Sisk P."/>
            <person name="Stolte C."/>
            <person name="Sykes S."/>
            <person name="Thomson T."/>
            <person name="Walk T."/>
            <person name="White J."/>
            <person name="Yandava C."/>
            <person name="Burger G."/>
            <person name="Gray M.W."/>
            <person name="Holland P.W.H."/>
            <person name="King N."/>
            <person name="Lang F.B.F."/>
            <person name="Roger A.J."/>
            <person name="Ruiz-Trillo I."/>
            <person name="Lander E."/>
            <person name="Nusbaum C."/>
        </authorList>
    </citation>
    <scope>NUCLEOTIDE SEQUENCE [LARGE SCALE GENOMIC DNA]</scope>
    <source>
        <strain evidence="14 15">DAOM BR117</strain>
    </source>
</reference>
<dbReference type="EMBL" id="KQ257461">
    <property type="protein sequence ID" value="KNC98205.1"/>
    <property type="molecule type" value="Genomic_DNA"/>
</dbReference>
<comment type="similarity">
    <text evidence="3 10">Belongs to the CND1 (condensin subunit 1) family.</text>
</comment>
<dbReference type="FunCoup" id="A0A0L0H9H9">
    <property type="interactions" value="288"/>
</dbReference>
<dbReference type="InterPro" id="IPR007673">
    <property type="entry name" value="Condensin_cplx_su1"/>
</dbReference>
<dbReference type="GO" id="GO:0000796">
    <property type="term" value="C:condensin complex"/>
    <property type="evidence" value="ECO:0007669"/>
    <property type="project" value="TreeGrafter"/>
</dbReference>
<keyword evidence="9 10" id="KW-0131">Cell cycle</keyword>
<evidence type="ECO:0000256" key="2">
    <source>
        <dbReference type="ARBA" id="ARBA00004286"/>
    </source>
</evidence>
<keyword evidence="4" id="KW-0158">Chromosome</keyword>
<evidence type="ECO:0000313" key="15">
    <source>
        <dbReference type="Proteomes" id="UP000053201"/>
    </source>
</evidence>
<evidence type="ECO:0000256" key="7">
    <source>
        <dbReference type="ARBA" id="ARBA00023067"/>
    </source>
</evidence>
<dbReference type="InterPro" id="IPR026971">
    <property type="entry name" value="CND1/NCAPD3"/>
</dbReference>
<dbReference type="PANTHER" id="PTHR14222:SF2">
    <property type="entry name" value="CONDENSIN COMPLEX SUBUNIT 1"/>
    <property type="match status" value="1"/>
</dbReference>
<dbReference type="RefSeq" id="XP_016606245.1">
    <property type="nucleotide sequence ID" value="XM_016754806.1"/>
</dbReference>
<feature type="domain" description="Condensin complex subunit 1 N-terminal" evidence="13">
    <location>
        <begin position="77"/>
        <end position="240"/>
    </location>
</feature>
<feature type="compositionally biased region" description="Acidic residues" evidence="11">
    <location>
        <begin position="483"/>
        <end position="493"/>
    </location>
</feature>
<keyword evidence="6 10" id="KW-0498">Mitosis</keyword>
<keyword evidence="7 10" id="KW-0226">DNA condensation</keyword>
<dbReference type="InterPro" id="IPR032682">
    <property type="entry name" value="Cnd1_C"/>
</dbReference>
<dbReference type="PIRSF" id="PIRSF017127">
    <property type="entry name" value="Condensin_D2"/>
    <property type="match status" value="1"/>
</dbReference>
<evidence type="ECO:0000256" key="11">
    <source>
        <dbReference type="SAM" id="MobiDB-lite"/>
    </source>
</evidence>
<dbReference type="SUPFAM" id="SSF48371">
    <property type="entry name" value="ARM repeat"/>
    <property type="match status" value="1"/>
</dbReference>
<keyword evidence="5 10" id="KW-0132">Cell division</keyword>
<comment type="function">
    <text evidence="10">Regulatory subunit of the condensin complex, a complex required for conversion of interphase chromatin into mitotic-like condense chromosomes. The condensin complex probably introduces positive supercoils into relaxed DNA in the presence of type I topoisomerases and converts nicked DNA into positive knotted forms in the presence of type II topoisomerases.</text>
</comment>
<dbReference type="Pfam" id="PF20168">
    <property type="entry name" value="PDS5"/>
    <property type="match status" value="1"/>
</dbReference>
<dbReference type="PANTHER" id="PTHR14222">
    <property type="entry name" value="CONDENSIN"/>
    <property type="match status" value="1"/>
</dbReference>
<dbReference type="GO" id="GO:0051301">
    <property type="term" value="P:cell division"/>
    <property type="evidence" value="ECO:0007669"/>
    <property type="project" value="UniProtKB-KW"/>
</dbReference>
<protein>
    <recommendedName>
        <fullName evidence="10">Condensin complex subunit 1</fullName>
    </recommendedName>
</protein>
<organism evidence="14 15">
    <name type="scientific">Spizellomyces punctatus (strain DAOM BR117)</name>
    <dbReference type="NCBI Taxonomy" id="645134"/>
    <lineage>
        <taxon>Eukaryota</taxon>
        <taxon>Fungi</taxon>
        <taxon>Fungi incertae sedis</taxon>
        <taxon>Chytridiomycota</taxon>
        <taxon>Chytridiomycota incertae sedis</taxon>
        <taxon>Chytridiomycetes</taxon>
        <taxon>Spizellomycetales</taxon>
        <taxon>Spizellomycetaceae</taxon>
        <taxon>Spizellomyces</taxon>
    </lineage>
</organism>
<dbReference type="STRING" id="645134.A0A0L0H9H9"/>
<dbReference type="OrthoDB" id="436262at2759"/>
<dbReference type="Pfam" id="PF12922">
    <property type="entry name" value="Cnd1_N"/>
    <property type="match status" value="1"/>
</dbReference>
<dbReference type="OMA" id="DVIAKLW"/>
<dbReference type="GO" id="GO:0000779">
    <property type="term" value="C:condensed chromosome, centromeric region"/>
    <property type="evidence" value="ECO:0007669"/>
    <property type="project" value="TreeGrafter"/>
</dbReference>
<accession>A0A0L0H9H9</accession>